<accession>E3LZA6</accession>
<feature type="compositionally biased region" description="Polar residues" evidence="1">
    <location>
        <begin position="66"/>
        <end position="79"/>
    </location>
</feature>
<keyword evidence="3" id="KW-1185">Reference proteome</keyword>
<dbReference type="InParanoid" id="E3LZA6"/>
<evidence type="ECO:0000256" key="1">
    <source>
        <dbReference type="SAM" id="MobiDB-lite"/>
    </source>
</evidence>
<reference evidence="2" key="1">
    <citation type="submission" date="2007-07" db="EMBL/GenBank/DDBJ databases">
        <title>PCAP assembly of the Caenorhabditis remanei genome.</title>
        <authorList>
            <consortium name="The Caenorhabditis remanei Sequencing Consortium"/>
            <person name="Wilson R.K."/>
        </authorList>
    </citation>
    <scope>NUCLEOTIDE SEQUENCE [LARGE SCALE GENOMIC DNA]</scope>
    <source>
        <strain evidence="2">PB4641</strain>
    </source>
</reference>
<dbReference type="KEGG" id="crq:GCK72_010482"/>
<gene>
    <name evidence="2" type="ORF">CRE_04796</name>
</gene>
<sequence>MSVSSLSTYPQMNVETFASFRRIKIIETKEKLGADEVCSEAEFAPNHTDNWPFGETRQSAKKKKINMNQEETGNAQRQGIKNRKRKEEMIVVMSQKKGKEMGNWAKIHNNKNGEI</sequence>
<evidence type="ECO:0000313" key="2">
    <source>
        <dbReference type="EMBL" id="EFO86597.1"/>
    </source>
</evidence>
<dbReference type="GeneID" id="9801119"/>
<dbReference type="HOGENOM" id="CLU_2111157_0_0_1"/>
<dbReference type="EMBL" id="DS268419">
    <property type="protein sequence ID" value="EFO86597.1"/>
    <property type="molecule type" value="Genomic_DNA"/>
</dbReference>
<feature type="region of interest" description="Disordered" evidence="1">
    <location>
        <begin position="44"/>
        <end position="115"/>
    </location>
</feature>
<protein>
    <submittedName>
        <fullName evidence="2">Uncharacterized protein</fullName>
    </submittedName>
</protein>
<evidence type="ECO:0000313" key="3">
    <source>
        <dbReference type="Proteomes" id="UP000008281"/>
    </source>
</evidence>
<dbReference type="AlphaFoldDB" id="E3LZA6"/>
<organism evidence="3">
    <name type="scientific">Caenorhabditis remanei</name>
    <name type="common">Caenorhabditis vulgaris</name>
    <dbReference type="NCBI Taxonomy" id="31234"/>
    <lineage>
        <taxon>Eukaryota</taxon>
        <taxon>Metazoa</taxon>
        <taxon>Ecdysozoa</taxon>
        <taxon>Nematoda</taxon>
        <taxon>Chromadorea</taxon>
        <taxon>Rhabditida</taxon>
        <taxon>Rhabditina</taxon>
        <taxon>Rhabditomorpha</taxon>
        <taxon>Rhabditoidea</taxon>
        <taxon>Rhabditidae</taxon>
        <taxon>Peloderinae</taxon>
        <taxon>Caenorhabditis</taxon>
    </lineage>
</organism>
<dbReference type="CTD" id="9801119"/>
<proteinExistence type="predicted"/>
<dbReference type="RefSeq" id="XP_003110765.2">
    <property type="nucleotide sequence ID" value="XM_003110717.2"/>
</dbReference>
<dbReference type="Proteomes" id="UP000008281">
    <property type="component" value="Unassembled WGS sequence"/>
</dbReference>
<name>E3LZA6_CAERE</name>